<sequence>MDIERINSLLSSSKTAPYKNNFDLSEKDKIGVFLAFQDISGSFYPVVSITEVALRNAINEAATEKFQKMDWYDHVDLSKESKRQIDMAKNNAKDEIKKDQLSQMVLSVD</sequence>
<name>A0A081RU34_PHOTE</name>
<accession>A0A081RU34</accession>
<dbReference type="Proteomes" id="UP000028002">
    <property type="component" value="Unassembled WGS sequence"/>
</dbReference>
<reference evidence="1 2" key="1">
    <citation type="submission" date="2014-03" db="EMBL/GenBank/DDBJ databases">
        <title>Draft Genome of Photorhabdus temperata Meg1.</title>
        <authorList>
            <person name="Hurst S.G.IV."/>
            <person name="Morris K."/>
            <person name="Thomas K."/>
            <person name="Tisa L.S."/>
        </authorList>
    </citation>
    <scope>NUCLEOTIDE SEQUENCE [LARGE SCALE GENOMIC DNA]</scope>
    <source>
        <strain evidence="1 2">Meg1</strain>
    </source>
</reference>
<organism evidence="1 2">
    <name type="scientific">Photorhabdus temperata subsp. temperata Meg1</name>
    <dbReference type="NCBI Taxonomy" id="1393735"/>
    <lineage>
        <taxon>Bacteria</taxon>
        <taxon>Pseudomonadati</taxon>
        <taxon>Pseudomonadota</taxon>
        <taxon>Gammaproteobacteria</taxon>
        <taxon>Enterobacterales</taxon>
        <taxon>Morganellaceae</taxon>
        <taxon>Photorhabdus</taxon>
    </lineage>
</organism>
<dbReference type="EMBL" id="JGVH01000055">
    <property type="protein sequence ID" value="KER02187.1"/>
    <property type="molecule type" value="Genomic_DNA"/>
</dbReference>
<dbReference type="RefSeq" id="WP_036840376.1">
    <property type="nucleotide sequence ID" value="NZ_CAWLUD010000055.1"/>
</dbReference>
<protein>
    <submittedName>
        <fullName evidence="1">Abi-like protein</fullName>
    </submittedName>
</protein>
<evidence type="ECO:0000313" key="2">
    <source>
        <dbReference type="Proteomes" id="UP000028002"/>
    </source>
</evidence>
<evidence type="ECO:0000313" key="1">
    <source>
        <dbReference type="EMBL" id="KER02187.1"/>
    </source>
</evidence>
<gene>
    <name evidence="1" type="ORF">MEG1DRAFT_03185</name>
</gene>
<comment type="caution">
    <text evidence="1">The sequence shown here is derived from an EMBL/GenBank/DDBJ whole genome shotgun (WGS) entry which is preliminary data.</text>
</comment>
<dbReference type="PATRIC" id="fig|1393735.3.peg.3251"/>
<dbReference type="AlphaFoldDB" id="A0A081RU34"/>
<proteinExistence type="predicted"/>